<dbReference type="RefSeq" id="WP_154318104.1">
    <property type="nucleotide sequence ID" value="NZ_CAJGAA010000001.1"/>
</dbReference>
<feature type="transmembrane region" description="Helical" evidence="8">
    <location>
        <begin position="198"/>
        <end position="220"/>
    </location>
</feature>
<dbReference type="EMBL" id="WKKF01000001">
    <property type="protein sequence ID" value="MRX53325.1"/>
    <property type="molecule type" value="Genomic_DNA"/>
</dbReference>
<feature type="transmembrane region" description="Helical" evidence="8">
    <location>
        <begin position="492"/>
        <end position="514"/>
    </location>
</feature>
<evidence type="ECO:0000256" key="1">
    <source>
        <dbReference type="ARBA" id="ARBA00004429"/>
    </source>
</evidence>
<dbReference type="SUPFAM" id="SSF161098">
    <property type="entry name" value="MetI-like"/>
    <property type="match status" value="2"/>
</dbReference>
<keyword evidence="6 8" id="KW-1133">Transmembrane helix</keyword>
<keyword evidence="4" id="KW-0997">Cell inner membrane</keyword>
<evidence type="ECO:0000256" key="4">
    <source>
        <dbReference type="ARBA" id="ARBA00022519"/>
    </source>
</evidence>
<name>A0A6I2M582_9BACI</name>
<feature type="domain" description="ABC transmembrane type-1" evidence="9">
    <location>
        <begin position="352"/>
        <end position="540"/>
    </location>
</feature>
<comment type="similarity">
    <text evidence="8">Belongs to the binding-protein-dependent transport system permease family.</text>
</comment>
<evidence type="ECO:0000256" key="7">
    <source>
        <dbReference type="ARBA" id="ARBA00023136"/>
    </source>
</evidence>
<dbReference type="Gene3D" id="1.10.3720.10">
    <property type="entry name" value="MetI-like"/>
    <property type="match status" value="2"/>
</dbReference>
<keyword evidence="3" id="KW-1003">Cell membrane</keyword>
<feature type="transmembrane region" description="Helical" evidence="8">
    <location>
        <begin position="94"/>
        <end position="117"/>
    </location>
</feature>
<feature type="transmembrane region" description="Helical" evidence="8">
    <location>
        <begin position="520"/>
        <end position="544"/>
    </location>
</feature>
<evidence type="ECO:0000256" key="6">
    <source>
        <dbReference type="ARBA" id="ARBA00022989"/>
    </source>
</evidence>
<feature type="transmembrane region" description="Helical" evidence="8">
    <location>
        <begin position="60"/>
        <end position="82"/>
    </location>
</feature>
<proteinExistence type="inferred from homology"/>
<feature type="transmembrane region" description="Helical" evidence="8">
    <location>
        <begin position="252"/>
        <end position="275"/>
    </location>
</feature>
<evidence type="ECO:0000259" key="9">
    <source>
        <dbReference type="PROSITE" id="PS50928"/>
    </source>
</evidence>
<comment type="caution">
    <text evidence="10">The sequence shown here is derived from an EMBL/GenBank/DDBJ whole genome shotgun (WGS) entry which is preliminary data.</text>
</comment>
<feature type="transmembrane region" description="Helical" evidence="8">
    <location>
        <begin position="12"/>
        <end position="31"/>
    </location>
</feature>
<dbReference type="CDD" id="cd06261">
    <property type="entry name" value="TM_PBP2"/>
    <property type="match status" value="2"/>
</dbReference>
<dbReference type="GO" id="GO:0005886">
    <property type="term" value="C:plasma membrane"/>
    <property type="evidence" value="ECO:0007669"/>
    <property type="project" value="UniProtKB-SubCell"/>
</dbReference>
<reference evidence="10 11" key="1">
    <citation type="submission" date="2019-11" db="EMBL/GenBank/DDBJ databases">
        <title>Bacillus idriensis genome.</title>
        <authorList>
            <person name="Konopka E.N."/>
            <person name="Newman J.D."/>
        </authorList>
    </citation>
    <scope>NUCLEOTIDE SEQUENCE [LARGE SCALE GENOMIC DNA]</scope>
    <source>
        <strain evidence="10 11">DSM 19097</strain>
    </source>
</reference>
<dbReference type="AlphaFoldDB" id="A0A6I2M582"/>
<organism evidence="10 11">
    <name type="scientific">Metabacillus idriensis</name>
    <dbReference type="NCBI Taxonomy" id="324768"/>
    <lineage>
        <taxon>Bacteria</taxon>
        <taxon>Bacillati</taxon>
        <taxon>Bacillota</taxon>
        <taxon>Bacilli</taxon>
        <taxon>Bacillales</taxon>
        <taxon>Bacillaceae</taxon>
        <taxon>Metabacillus</taxon>
    </lineage>
</organism>
<keyword evidence="11" id="KW-1185">Reference proteome</keyword>
<feature type="transmembrane region" description="Helical" evidence="8">
    <location>
        <begin position="358"/>
        <end position="378"/>
    </location>
</feature>
<accession>A0A6I2M582</accession>
<dbReference type="InterPro" id="IPR035906">
    <property type="entry name" value="MetI-like_sf"/>
</dbReference>
<feature type="transmembrane region" description="Helical" evidence="8">
    <location>
        <begin position="149"/>
        <end position="171"/>
    </location>
</feature>
<feature type="domain" description="ABC transmembrane type-1" evidence="9">
    <location>
        <begin position="56"/>
        <end position="275"/>
    </location>
</feature>
<evidence type="ECO:0000313" key="10">
    <source>
        <dbReference type="EMBL" id="MRX53325.1"/>
    </source>
</evidence>
<dbReference type="InterPro" id="IPR000515">
    <property type="entry name" value="MetI-like"/>
</dbReference>
<dbReference type="Pfam" id="PF00528">
    <property type="entry name" value="BPD_transp_1"/>
    <property type="match status" value="2"/>
</dbReference>
<feature type="transmembrane region" description="Helical" evidence="8">
    <location>
        <begin position="390"/>
        <end position="411"/>
    </location>
</feature>
<dbReference type="PROSITE" id="PS50928">
    <property type="entry name" value="ABC_TM1"/>
    <property type="match status" value="2"/>
</dbReference>
<evidence type="ECO:0000256" key="2">
    <source>
        <dbReference type="ARBA" id="ARBA00022448"/>
    </source>
</evidence>
<keyword evidence="2 8" id="KW-0813">Transport</keyword>
<dbReference type="PANTHER" id="PTHR43357:SF4">
    <property type="entry name" value="INNER MEMBRANE ABC TRANSPORTER PERMEASE PROTEIN YDCV"/>
    <property type="match status" value="1"/>
</dbReference>
<dbReference type="Proteomes" id="UP000441585">
    <property type="component" value="Unassembled WGS sequence"/>
</dbReference>
<evidence type="ECO:0000256" key="3">
    <source>
        <dbReference type="ARBA" id="ARBA00022475"/>
    </source>
</evidence>
<evidence type="ECO:0000256" key="8">
    <source>
        <dbReference type="RuleBase" id="RU363032"/>
    </source>
</evidence>
<comment type="subcellular location">
    <subcellularLocation>
        <location evidence="1">Cell inner membrane</location>
        <topology evidence="1">Multi-pass membrane protein</topology>
    </subcellularLocation>
    <subcellularLocation>
        <location evidence="8">Cell membrane</location>
        <topology evidence="8">Multi-pass membrane protein</topology>
    </subcellularLocation>
</comment>
<sequence length="553" mass="61667">MKLQAKNKLWPLLPAVLFTAIMAGSGLWMAAIESFTSPLGIINTAAYTELLMNSSFQASFLYSMKITVISVTLSMIIGLLIVRSTYPLLQKKHLRLAAWIPMLFPHFVWGYMVYLLFSQSGWFSTLFFQAGFIESPEGFPEIMKSEGGAGIILTYLWKEVPFVILILLPVYQQLNMAKKEAVYTLGGSKWEAFKTVEWPVILPSLIEIFVILFSFIFAAYEVPALLGATYPKMISVLTFEWFYSGDWSRRPLAFADMITTAAAILICLFTVYMILNRQRERITKESTIENTGAVKGSKAIIFITIGLFLFPAVFVMFKSAALSWKWGHVLPDGFSVRSYMTLFQEPKLFEAVIQSAEIALWVIGLNLFIGTPAAKVLAHQSFRGKAAIETLLLTPIIVPALTIALGLHIVFIRAGLAGGMAGVVLIHMLPTLPYTIKVMRSGFERIGVKWEEQAKTLGAGSLSIFYRIFLPQLLPSIRSVIFLVCTISLSQYLLTALIGGGLVVTLASLFFPYFSSADDAMIASFSVLFALIPILIWLLFEGFIRLVTPYQKR</sequence>
<evidence type="ECO:0000313" key="11">
    <source>
        <dbReference type="Proteomes" id="UP000441585"/>
    </source>
</evidence>
<dbReference type="PANTHER" id="PTHR43357">
    <property type="entry name" value="INNER MEMBRANE ABC TRANSPORTER PERMEASE PROTEIN YDCV"/>
    <property type="match status" value="1"/>
</dbReference>
<feature type="transmembrane region" description="Helical" evidence="8">
    <location>
        <begin position="296"/>
        <end position="317"/>
    </location>
</feature>
<protein>
    <submittedName>
        <fullName evidence="10">ABC transporter permease subunit</fullName>
    </submittedName>
</protein>
<dbReference type="GO" id="GO:0055085">
    <property type="term" value="P:transmembrane transport"/>
    <property type="evidence" value="ECO:0007669"/>
    <property type="project" value="InterPro"/>
</dbReference>
<feature type="transmembrane region" description="Helical" evidence="8">
    <location>
        <begin position="417"/>
        <end position="436"/>
    </location>
</feature>
<keyword evidence="5 8" id="KW-0812">Transmembrane</keyword>
<gene>
    <name evidence="10" type="ORF">GJU41_05030</name>
</gene>
<evidence type="ECO:0000256" key="5">
    <source>
        <dbReference type="ARBA" id="ARBA00022692"/>
    </source>
</evidence>
<keyword evidence="7 8" id="KW-0472">Membrane</keyword>